<evidence type="ECO:0000256" key="14">
    <source>
        <dbReference type="PIRNR" id="PIRNR037488"/>
    </source>
</evidence>
<evidence type="ECO:0000256" key="2">
    <source>
        <dbReference type="ARBA" id="ARBA00007981"/>
    </source>
</evidence>
<dbReference type="Gene3D" id="1.10.238.10">
    <property type="entry name" value="EF-hand"/>
    <property type="match status" value="2"/>
</dbReference>
<dbReference type="GO" id="GO:0005509">
    <property type="term" value="F:calcium ion binding"/>
    <property type="evidence" value="ECO:0007669"/>
    <property type="project" value="InterPro"/>
</dbReference>
<dbReference type="InterPro" id="IPR021181">
    <property type="entry name" value="Miro"/>
</dbReference>
<feature type="region of interest" description="Disordered" evidence="15">
    <location>
        <begin position="34"/>
        <end position="70"/>
    </location>
</feature>
<keyword evidence="4" id="KW-0479">Metal-binding</keyword>
<dbReference type="InterPro" id="IPR020860">
    <property type="entry name" value="MIRO_dom"/>
</dbReference>
<dbReference type="PROSITE" id="PS00018">
    <property type="entry name" value="EF_HAND_1"/>
    <property type="match status" value="2"/>
</dbReference>
<evidence type="ECO:0000256" key="10">
    <source>
        <dbReference type="ARBA" id="ARBA00022989"/>
    </source>
</evidence>
<dbReference type="SMART" id="SM00173">
    <property type="entry name" value="RAS"/>
    <property type="match status" value="1"/>
</dbReference>
<dbReference type="EC" id="3.6.5.-" evidence="14"/>
<evidence type="ECO:0000256" key="7">
    <source>
        <dbReference type="ARBA" id="ARBA00022787"/>
    </source>
</evidence>
<evidence type="ECO:0000256" key="3">
    <source>
        <dbReference type="ARBA" id="ARBA00022692"/>
    </source>
</evidence>
<evidence type="ECO:0000256" key="6">
    <source>
        <dbReference type="ARBA" id="ARBA00022741"/>
    </source>
</evidence>
<dbReference type="Pfam" id="PF00071">
    <property type="entry name" value="Ras"/>
    <property type="match status" value="1"/>
</dbReference>
<proteinExistence type="inferred from homology"/>
<dbReference type="InterPro" id="IPR011992">
    <property type="entry name" value="EF-hand-dom_pair"/>
</dbReference>
<dbReference type="PANTHER" id="PTHR46819">
    <property type="entry name" value="EF-HAND CALCIUM-BINDING DOMAIN-CONTAINING PROTEIN 7"/>
    <property type="match status" value="1"/>
</dbReference>
<dbReference type="FunFam" id="1.10.238.10:FF:000011">
    <property type="entry name" value="Mitochondrial Rho GTPase"/>
    <property type="match status" value="1"/>
</dbReference>
<evidence type="ECO:0000256" key="12">
    <source>
        <dbReference type="ARBA" id="ARBA00023134"/>
    </source>
</evidence>
<dbReference type="SMART" id="SM00175">
    <property type="entry name" value="RAB"/>
    <property type="match status" value="1"/>
</dbReference>
<comment type="similarity">
    <text evidence="2 14">Belongs to the mitochondrial Rho GTPase family.</text>
</comment>
<evidence type="ECO:0000256" key="8">
    <source>
        <dbReference type="ARBA" id="ARBA00022801"/>
    </source>
</evidence>
<evidence type="ECO:0000256" key="13">
    <source>
        <dbReference type="ARBA" id="ARBA00023136"/>
    </source>
</evidence>
<protein>
    <recommendedName>
        <fullName evidence="14">Mitochondrial Rho GTPase</fullName>
        <ecNumber evidence="14">3.6.5.-</ecNumber>
    </recommendedName>
</protein>
<dbReference type="GO" id="GO:0003924">
    <property type="term" value="F:GTPase activity"/>
    <property type="evidence" value="ECO:0007669"/>
    <property type="project" value="InterPro"/>
</dbReference>
<sequence>MNKRRNVNIVVAGDPGVGKTSLILAAATEAFPDHPVPTLPPTSLPGELTPDGVPSTVVDTSSRPEDRPTLEEQCRKADVILLLWSKESSESLQRLREHWLPFLRLLGVSVPIVLVGARQDLAAQKEKHTLQQAITPLMTQFKEIEVCLECSAKKLQFVGDVFYYAIKAVVHPTAPLFDTYSNQLRPACSKALRRIFTLCDADRDGVLSDSELNAFQVHCWKTPLTPSELDGIKKVVADKMPAGVSNNGLTISGFVYLHSLFIQRGRIETTWAVLRSYGYDDDLTLKDEILDSVSFAASPDQVVELTDTAREFLGSCFQSCDQDRDGALSAHELELVFSTAPFNPWALPEWDRVLAETGSSGALTFKGFLAKWAYMTMKEPRTSLANILYLGYRGDPSQLFCLSKRRRQERKSDPGGRSILQCYVLGSRGAGKSTLVRGLVGIPAGAAADGAAHDHLAAVGTVDGPASRKTVAMQEVPCAFADKMLASSSREECGAWLSACDVAVFVFDSSSTASFREARRLMLQMATASGDVLPCILVAAKDDLGMSQDLAEECREACASLLAQRPVAVSLRTGEANSIYSRVLAAAAQPGSFVPETPSLKATRQYQQTLRKCLIYAGAGIAGWAACYAVYSAFFKKKES</sequence>
<evidence type="ECO:0000256" key="5">
    <source>
        <dbReference type="ARBA" id="ARBA00022737"/>
    </source>
</evidence>
<dbReference type="Gene3D" id="3.40.50.300">
    <property type="entry name" value="P-loop containing nucleotide triphosphate hydrolases"/>
    <property type="match status" value="2"/>
</dbReference>
<feature type="transmembrane region" description="Helical" evidence="16">
    <location>
        <begin position="614"/>
        <end position="634"/>
    </location>
</feature>
<feature type="domain" description="Miro" evidence="18">
    <location>
        <begin position="4"/>
        <end position="171"/>
    </location>
</feature>
<dbReference type="SMART" id="SM00174">
    <property type="entry name" value="RHO"/>
    <property type="match status" value="1"/>
</dbReference>
<dbReference type="GO" id="GO:0007005">
    <property type="term" value="P:mitochondrion organization"/>
    <property type="evidence" value="ECO:0007669"/>
    <property type="project" value="InterPro"/>
</dbReference>
<dbReference type="Pfam" id="PF08356">
    <property type="entry name" value="EF_assoc_2"/>
    <property type="match status" value="1"/>
</dbReference>
<dbReference type="InterPro" id="IPR001806">
    <property type="entry name" value="Small_GTPase"/>
</dbReference>
<keyword evidence="13 14" id="KW-0472">Membrane</keyword>
<evidence type="ECO:0000256" key="1">
    <source>
        <dbReference type="ARBA" id="ARBA00004200"/>
    </source>
</evidence>
<dbReference type="SUPFAM" id="SSF52540">
    <property type="entry name" value="P-loop containing nucleoside triphosphate hydrolases"/>
    <property type="match status" value="2"/>
</dbReference>
<reference evidence="19" key="1">
    <citation type="submission" date="2014-05" db="EMBL/GenBank/DDBJ databases">
        <title>The transcriptome of the halophilic microalga Tetraselmis sp. GSL018 isolated from the Great Salt Lake, Utah.</title>
        <authorList>
            <person name="Jinkerson R.E."/>
            <person name="D'Adamo S."/>
            <person name="Posewitz M.C."/>
        </authorList>
    </citation>
    <scope>NUCLEOTIDE SEQUENCE</scope>
    <source>
        <strain evidence="19">GSL018</strain>
    </source>
</reference>
<evidence type="ECO:0000313" key="19">
    <source>
        <dbReference type="EMBL" id="JAC70087.1"/>
    </source>
</evidence>
<keyword evidence="3 16" id="KW-0812">Transmembrane</keyword>
<dbReference type="InterPro" id="IPR013567">
    <property type="entry name" value="EF_hand_assoc_2"/>
</dbReference>
<keyword evidence="10 16" id="KW-1133">Transmembrane helix</keyword>
<dbReference type="PROSITE" id="PS50222">
    <property type="entry name" value="EF_HAND_2"/>
    <property type="match status" value="1"/>
</dbReference>
<keyword evidence="6 14" id="KW-0547">Nucleotide-binding</keyword>
<evidence type="ECO:0000256" key="15">
    <source>
        <dbReference type="SAM" id="MobiDB-lite"/>
    </source>
</evidence>
<keyword evidence="12 14" id="KW-0342">GTP-binding</keyword>
<dbReference type="GO" id="GO:0005741">
    <property type="term" value="C:mitochondrial outer membrane"/>
    <property type="evidence" value="ECO:0007669"/>
    <property type="project" value="UniProtKB-SubCell"/>
</dbReference>
<dbReference type="InterPro" id="IPR027417">
    <property type="entry name" value="P-loop_NTPase"/>
</dbReference>
<dbReference type="InterPro" id="IPR052266">
    <property type="entry name" value="Miro-EF-hand_domain"/>
</dbReference>
<feature type="domain" description="EF-hand" evidence="17">
    <location>
        <begin position="308"/>
        <end position="343"/>
    </location>
</feature>
<organism evidence="19">
    <name type="scientific">Tetraselmis sp. GSL018</name>
    <dbReference type="NCBI Taxonomy" id="582737"/>
    <lineage>
        <taxon>Eukaryota</taxon>
        <taxon>Viridiplantae</taxon>
        <taxon>Chlorophyta</taxon>
        <taxon>core chlorophytes</taxon>
        <taxon>Chlorodendrophyceae</taxon>
        <taxon>Chlorodendrales</taxon>
        <taxon>Chlorodendraceae</taxon>
        <taxon>Tetraselmis</taxon>
    </lineage>
</organism>
<dbReference type="PROSITE" id="PS51423">
    <property type="entry name" value="MIRO"/>
    <property type="match status" value="1"/>
</dbReference>
<dbReference type="InterPro" id="IPR002048">
    <property type="entry name" value="EF_hand_dom"/>
</dbReference>
<keyword evidence="8 14" id="KW-0378">Hydrolase</keyword>
<dbReference type="Pfam" id="PF13202">
    <property type="entry name" value="EF-hand_5"/>
    <property type="match status" value="2"/>
</dbReference>
<dbReference type="SUPFAM" id="SSF47473">
    <property type="entry name" value="EF-hand"/>
    <property type="match status" value="1"/>
</dbReference>
<dbReference type="EMBL" id="GBEZ01016136">
    <property type="protein sequence ID" value="JAC70087.1"/>
    <property type="molecule type" value="Transcribed_RNA"/>
</dbReference>
<evidence type="ECO:0000256" key="16">
    <source>
        <dbReference type="SAM" id="Phobius"/>
    </source>
</evidence>
<dbReference type="GO" id="GO:0005525">
    <property type="term" value="F:GTP binding"/>
    <property type="evidence" value="ECO:0007669"/>
    <property type="project" value="UniProtKB-KW"/>
</dbReference>
<name>A0A061RAW0_9CHLO</name>
<keyword evidence="9 14" id="KW-0106">Calcium</keyword>
<accession>A0A061RAW0</accession>
<evidence type="ECO:0000259" key="17">
    <source>
        <dbReference type="PROSITE" id="PS50222"/>
    </source>
</evidence>
<keyword evidence="11 14" id="KW-0496">Mitochondrion</keyword>
<dbReference type="PRINTS" id="PR00449">
    <property type="entry name" value="RASTRNSFRMNG"/>
</dbReference>
<dbReference type="AlphaFoldDB" id="A0A061RAW0"/>
<dbReference type="PIRSF" id="PIRSF037488">
    <property type="entry name" value="Mt_Rho_GTPase"/>
    <property type="match status" value="1"/>
</dbReference>
<evidence type="ECO:0000256" key="4">
    <source>
        <dbReference type="ARBA" id="ARBA00022723"/>
    </source>
</evidence>
<evidence type="ECO:0000256" key="11">
    <source>
        <dbReference type="ARBA" id="ARBA00023128"/>
    </source>
</evidence>
<evidence type="ECO:0000259" key="18">
    <source>
        <dbReference type="PROSITE" id="PS51423"/>
    </source>
</evidence>
<keyword evidence="7 14" id="KW-1000">Mitochondrion outer membrane</keyword>
<keyword evidence="5" id="KW-0677">Repeat</keyword>
<dbReference type="Pfam" id="PF08355">
    <property type="entry name" value="EF_assoc_1"/>
    <property type="match status" value="1"/>
</dbReference>
<feature type="compositionally biased region" description="Pro residues" evidence="15">
    <location>
        <begin position="34"/>
        <end position="43"/>
    </location>
</feature>
<dbReference type="InterPro" id="IPR018247">
    <property type="entry name" value="EF_Hand_1_Ca_BS"/>
</dbReference>
<dbReference type="InterPro" id="IPR013566">
    <property type="entry name" value="EF_hand_assoc_1"/>
</dbReference>
<comment type="subcellular location">
    <subcellularLocation>
        <location evidence="1 14">Mitochondrion outer membrane</location>
        <topology evidence="1 14">Single-pass type IV membrane protein</topology>
    </subcellularLocation>
</comment>
<dbReference type="PANTHER" id="PTHR46819:SF1">
    <property type="entry name" value="EF-HAND CALCIUM-BINDING DOMAIN-CONTAINING PROTEIN 7"/>
    <property type="match status" value="1"/>
</dbReference>
<gene>
    <name evidence="19" type="primary">RHOT1</name>
    <name evidence="19" type="ORF">TSPGSL018_4904</name>
</gene>
<evidence type="ECO:0000256" key="9">
    <source>
        <dbReference type="ARBA" id="ARBA00022837"/>
    </source>
</evidence>